<evidence type="ECO:0000256" key="5">
    <source>
        <dbReference type="SAM" id="Coils"/>
    </source>
</evidence>
<keyword evidence="9" id="KW-1185">Reference proteome</keyword>
<dbReference type="EMBL" id="CP030280">
    <property type="protein sequence ID" value="AWY99296.1"/>
    <property type="molecule type" value="Genomic_DNA"/>
</dbReference>
<protein>
    <submittedName>
        <fullName evidence="8">Sensor histidine kinase</fullName>
    </submittedName>
</protein>
<organism evidence="8 9">
    <name type="scientific">Blautia argi</name>
    <dbReference type="NCBI Taxonomy" id="1912897"/>
    <lineage>
        <taxon>Bacteria</taxon>
        <taxon>Bacillati</taxon>
        <taxon>Bacillota</taxon>
        <taxon>Clostridia</taxon>
        <taxon>Lachnospirales</taxon>
        <taxon>Lachnospiraceae</taxon>
        <taxon>Blautia</taxon>
    </lineage>
</organism>
<feature type="transmembrane region" description="Helical" evidence="6">
    <location>
        <begin position="12"/>
        <end position="36"/>
    </location>
</feature>
<evidence type="ECO:0000313" key="9">
    <source>
        <dbReference type="Proteomes" id="UP000250003"/>
    </source>
</evidence>
<keyword evidence="6" id="KW-0812">Transmembrane</keyword>
<evidence type="ECO:0000256" key="6">
    <source>
        <dbReference type="SAM" id="Phobius"/>
    </source>
</evidence>
<dbReference type="OrthoDB" id="9809348at2"/>
<dbReference type="Pfam" id="PF02518">
    <property type="entry name" value="HATPase_c"/>
    <property type="match status" value="1"/>
</dbReference>
<dbReference type="Gene3D" id="6.10.340.10">
    <property type="match status" value="1"/>
</dbReference>
<feature type="domain" description="HAMP" evidence="7">
    <location>
        <begin position="329"/>
        <end position="381"/>
    </location>
</feature>
<dbReference type="InterPro" id="IPR003660">
    <property type="entry name" value="HAMP_dom"/>
</dbReference>
<keyword evidence="3" id="KW-0808">Transferase</keyword>
<dbReference type="KEGG" id="blau:DQQ01_15520"/>
<accession>A0A2Z4UED4</accession>
<dbReference type="InterPro" id="IPR050640">
    <property type="entry name" value="Bact_2-comp_sensor_kinase"/>
</dbReference>
<keyword evidence="4 8" id="KW-0418">Kinase</keyword>
<dbReference type="Proteomes" id="UP000250003">
    <property type="component" value="Chromosome"/>
</dbReference>
<keyword evidence="2" id="KW-0597">Phosphoprotein</keyword>
<dbReference type="Gene3D" id="3.30.565.10">
    <property type="entry name" value="Histidine kinase-like ATPase, C-terminal domain"/>
    <property type="match status" value="1"/>
</dbReference>
<evidence type="ECO:0000256" key="3">
    <source>
        <dbReference type="ARBA" id="ARBA00022679"/>
    </source>
</evidence>
<dbReference type="PANTHER" id="PTHR34220">
    <property type="entry name" value="SENSOR HISTIDINE KINASE YPDA"/>
    <property type="match status" value="1"/>
</dbReference>
<dbReference type="PROSITE" id="PS50885">
    <property type="entry name" value="HAMP"/>
    <property type="match status" value="1"/>
</dbReference>
<keyword evidence="6" id="KW-1133">Transmembrane helix</keyword>
<keyword evidence="6" id="KW-0472">Membrane</keyword>
<feature type="transmembrane region" description="Helical" evidence="6">
    <location>
        <begin position="305"/>
        <end position="327"/>
    </location>
</feature>
<evidence type="ECO:0000256" key="1">
    <source>
        <dbReference type="ARBA" id="ARBA00004370"/>
    </source>
</evidence>
<sequence>MKHSFYKTIKGRFLLIVCSLIIVLSIGIITFTYVTFYNRLENNVIHSTDSSLSLLANDINKKLSDIYSYAQWCQNNNTDIINYIKTSPSSPSYGRITTRAKERMDEEYLRNPAHTYMQRVIIANSEREDFLQYTSSYYSISRPMVKLITEFSYYETAMSESSCTLNCGLQKSPLGRTPTDCFPVIQPIKNLYSIHDIGFVYIEISPRLLSDTVLEYTTLADSLPLYFTIGDATYLIKENQLEKLSDHYELLKKNRKKLSNNGHQYLEIHKKGKTQRLVTIPLETEHCYITQTIPDELFHQQLQSYLFLIVTILFLLLLLGTFLYFLLARLVNNPVTALNNRLTCIAKGDFTKDAAIEWENELGDIGRSINKLSADIQDLMNKRIEDEKEKKDYEYKMLQSQINPHFLYNTLNSIKWMAITQNAPGISEMVTALSRLLKNIAKGSKTIVTIQDEFSFLDDYFLIQKYRYGGAIRLEYKIDDKELLANKILRFTLQPIVENAIFHGIEPKGCEGIITIHLYSDDKTKIKIDITDNGIGMTPELIQKILSEDEPDKSQFFRDVGISSVHKRLQYTFGSTCGLFIHSVPGKSTTMTVTLKNTLEEGTLECTSY</sequence>
<dbReference type="SUPFAM" id="SSF158472">
    <property type="entry name" value="HAMP domain-like"/>
    <property type="match status" value="1"/>
</dbReference>
<reference evidence="9" key="1">
    <citation type="submission" date="2018-06" db="EMBL/GenBank/DDBJ databases">
        <title>Description of Blautia argi sp. nov., a new anaerobic isolated from dog feces.</title>
        <authorList>
            <person name="Chang Y.-H."/>
            <person name="Paek J."/>
            <person name="Shin Y."/>
        </authorList>
    </citation>
    <scope>NUCLEOTIDE SEQUENCE [LARGE SCALE GENOMIC DNA]</scope>
    <source>
        <strain evidence="9">KCTC 15426</strain>
    </source>
</reference>
<keyword evidence="5" id="KW-0175">Coiled coil</keyword>
<dbReference type="SUPFAM" id="SSF55874">
    <property type="entry name" value="ATPase domain of HSP90 chaperone/DNA topoisomerase II/histidine kinase"/>
    <property type="match status" value="1"/>
</dbReference>
<dbReference type="InterPro" id="IPR036890">
    <property type="entry name" value="HATPase_C_sf"/>
</dbReference>
<feature type="coiled-coil region" evidence="5">
    <location>
        <begin position="369"/>
        <end position="401"/>
    </location>
</feature>
<dbReference type="Pfam" id="PF06580">
    <property type="entry name" value="His_kinase"/>
    <property type="match status" value="1"/>
</dbReference>
<dbReference type="RefSeq" id="WP_111920737.1">
    <property type="nucleotide sequence ID" value="NZ_CP030280.1"/>
</dbReference>
<gene>
    <name evidence="8" type="ORF">DQQ01_15520</name>
</gene>
<evidence type="ECO:0000256" key="2">
    <source>
        <dbReference type="ARBA" id="ARBA00022553"/>
    </source>
</evidence>
<dbReference type="SMART" id="SM00387">
    <property type="entry name" value="HATPase_c"/>
    <property type="match status" value="1"/>
</dbReference>
<name>A0A2Z4UED4_9FIRM</name>
<dbReference type="PANTHER" id="PTHR34220:SF7">
    <property type="entry name" value="SENSOR HISTIDINE KINASE YPDA"/>
    <property type="match status" value="1"/>
</dbReference>
<dbReference type="GO" id="GO:0000155">
    <property type="term" value="F:phosphorelay sensor kinase activity"/>
    <property type="evidence" value="ECO:0007669"/>
    <property type="project" value="InterPro"/>
</dbReference>
<dbReference type="InterPro" id="IPR003594">
    <property type="entry name" value="HATPase_dom"/>
</dbReference>
<evidence type="ECO:0000313" key="8">
    <source>
        <dbReference type="EMBL" id="AWY99296.1"/>
    </source>
</evidence>
<evidence type="ECO:0000256" key="4">
    <source>
        <dbReference type="ARBA" id="ARBA00022777"/>
    </source>
</evidence>
<proteinExistence type="predicted"/>
<dbReference type="AlphaFoldDB" id="A0A2Z4UED4"/>
<dbReference type="SMART" id="SM00304">
    <property type="entry name" value="HAMP"/>
    <property type="match status" value="1"/>
</dbReference>
<evidence type="ECO:0000259" key="7">
    <source>
        <dbReference type="PROSITE" id="PS50885"/>
    </source>
</evidence>
<comment type="subcellular location">
    <subcellularLocation>
        <location evidence="1">Membrane</location>
    </subcellularLocation>
</comment>
<dbReference type="InterPro" id="IPR010559">
    <property type="entry name" value="Sig_transdc_His_kin_internal"/>
</dbReference>
<dbReference type="GO" id="GO:0016020">
    <property type="term" value="C:membrane"/>
    <property type="evidence" value="ECO:0007669"/>
    <property type="project" value="UniProtKB-SubCell"/>
</dbReference>
<feature type="coiled-coil region" evidence="5">
    <location>
        <begin position="234"/>
        <end position="261"/>
    </location>
</feature>